<comment type="caution">
    <text evidence="8">The sequence shown here is derived from an EMBL/GenBank/DDBJ whole genome shotgun (WGS) entry which is preliminary data.</text>
</comment>
<keyword evidence="3" id="KW-0238">DNA-binding</keyword>
<reference evidence="8 9" key="1">
    <citation type="journal article" date="2018" name="Proc. Natl. Acad. Sci. U.S.A.">
        <title>Draft genome sequence of Camellia sinensis var. sinensis provides insights into the evolution of the tea genome and tea quality.</title>
        <authorList>
            <person name="Wei C."/>
            <person name="Yang H."/>
            <person name="Wang S."/>
            <person name="Zhao J."/>
            <person name="Liu C."/>
            <person name="Gao L."/>
            <person name="Xia E."/>
            <person name="Lu Y."/>
            <person name="Tai Y."/>
            <person name="She G."/>
            <person name="Sun J."/>
            <person name="Cao H."/>
            <person name="Tong W."/>
            <person name="Gao Q."/>
            <person name="Li Y."/>
            <person name="Deng W."/>
            <person name="Jiang X."/>
            <person name="Wang W."/>
            <person name="Chen Q."/>
            <person name="Zhang S."/>
            <person name="Li H."/>
            <person name="Wu J."/>
            <person name="Wang P."/>
            <person name="Li P."/>
            <person name="Shi C."/>
            <person name="Zheng F."/>
            <person name="Jian J."/>
            <person name="Huang B."/>
            <person name="Shan D."/>
            <person name="Shi M."/>
            <person name="Fang C."/>
            <person name="Yue Y."/>
            <person name="Li F."/>
            <person name="Li D."/>
            <person name="Wei S."/>
            <person name="Han B."/>
            <person name="Jiang C."/>
            <person name="Yin Y."/>
            <person name="Xia T."/>
            <person name="Zhang Z."/>
            <person name="Bennetzen J.L."/>
            <person name="Zhao S."/>
            <person name="Wan X."/>
        </authorList>
    </citation>
    <scope>NUCLEOTIDE SEQUENCE [LARGE SCALE GENOMIC DNA]</scope>
    <source>
        <strain evidence="9">cv. Shuchazao</strain>
        <tissue evidence="8">Leaf</tissue>
    </source>
</reference>
<dbReference type="InterPro" id="IPR016177">
    <property type="entry name" value="DNA-bd_dom_sf"/>
</dbReference>
<evidence type="ECO:0000256" key="4">
    <source>
        <dbReference type="ARBA" id="ARBA00023163"/>
    </source>
</evidence>
<dbReference type="AlphaFoldDB" id="A0A4S4E5Z5"/>
<keyword evidence="4" id="KW-0804">Transcription</keyword>
<evidence type="ECO:0000313" key="8">
    <source>
        <dbReference type="EMBL" id="THG11419.1"/>
    </source>
</evidence>
<dbReference type="PRINTS" id="PR00367">
    <property type="entry name" value="ETHRSPELEMNT"/>
</dbReference>
<gene>
    <name evidence="8" type="ORF">TEA_017124</name>
</gene>
<keyword evidence="6" id="KW-0812">Transmembrane</keyword>
<proteinExistence type="predicted"/>
<dbReference type="InterPro" id="IPR036955">
    <property type="entry name" value="AP2/ERF_dom_sf"/>
</dbReference>
<keyword evidence="6" id="KW-1133">Transmembrane helix</keyword>
<evidence type="ECO:0000256" key="1">
    <source>
        <dbReference type="ARBA" id="ARBA00004123"/>
    </source>
</evidence>
<evidence type="ECO:0000256" key="2">
    <source>
        <dbReference type="ARBA" id="ARBA00023015"/>
    </source>
</evidence>
<dbReference type="Pfam" id="PF00847">
    <property type="entry name" value="AP2"/>
    <property type="match status" value="1"/>
</dbReference>
<dbReference type="InterPro" id="IPR001471">
    <property type="entry name" value="AP2/ERF_dom"/>
</dbReference>
<protein>
    <recommendedName>
        <fullName evidence="7">AP2/ERF domain-containing protein</fullName>
    </recommendedName>
</protein>
<dbReference type="GO" id="GO:0003677">
    <property type="term" value="F:DNA binding"/>
    <property type="evidence" value="ECO:0007669"/>
    <property type="project" value="UniProtKB-KW"/>
</dbReference>
<sequence length="286" mass="32831">MSEGLNCIDWGSIEALVSLAFVFFTLYKQKFCYLQQQSTNRRFPRALDTTLILQETPFLFDSSTDEERPDKSHKSKRIIHEINLQGVRQRKWGKWAAEIRDPFQRRRLWLGTYNTPEEASQAYNTKKLELEAKKNNNQSSPAAAYLPQNHLAASWGLENVSSRASPTSVLEMELVALASHINHECNDMVKDVGNKINVVEQQVRNLDPVDEQLNLSQIGEGLDFEMELKCLFTDDFPQLPDDLSNHDDLQTCRLKDGEPTDLPDFDFDLGDEECVWMDEPSNIAYP</sequence>
<dbReference type="Gene3D" id="3.30.730.10">
    <property type="entry name" value="AP2/ERF domain"/>
    <property type="match status" value="1"/>
</dbReference>
<keyword evidence="5" id="KW-0539">Nucleus</keyword>
<name>A0A4S4E5Z5_CAMSN</name>
<dbReference type="GO" id="GO:0003700">
    <property type="term" value="F:DNA-binding transcription factor activity"/>
    <property type="evidence" value="ECO:0007669"/>
    <property type="project" value="InterPro"/>
</dbReference>
<evidence type="ECO:0000313" key="9">
    <source>
        <dbReference type="Proteomes" id="UP000306102"/>
    </source>
</evidence>
<dbReference type="SUPFAM" id="SSF54171">
    <property type="entry name" value="DNA-binding domain"/>
    <property type="match status" value="1"/>
</dbReference>
<dbReference type="PROSITE" id="PS51032">
    <property type="entry name" value="AP2_ERF"/>
    <property type="match status" value="1"/>
</dbReference>
<dbReference type="PANTHER" id="PTHR31194">
    <property type="entry name" value="SHN SHINE , DNA BINDING / TRANSCRIPTION FACTOR"/>
    <property type="match status" value="1"/>
</dbReference>
<feature type="transmembrane region" description="Helical" evidence="6">
    <location>
        <begin position="7"/>
        <end position="27"/>
    </location>
</feature>
<accession>A0A4S4E5Z5</accession>
<keyword evidence="2" id="KW-0805">Transcription regulation</keyword>
<dbReference type="SMART" id="SM00380">
    <property type="entry name" value="AP2"/>
    <property type="match status" value="1"/>
</dbReference>
<dbReference type="Proteomes" id="UP000306102">
    <property type="component" value="Unassembled WGS sequence"/>
</dbReference>
<dbReference type="GO" id="GO:0005634">
    <property type="term" value="C:nucleus"/>
    <property type="evidence" value="ECO:0007669"/>
    <property type="project" value="UniProtKB-SubCell"/>
</dbReference>
<dbReference type="InterPro" id="IPR050913">
    <property type="entry name" value="AP2/ERF_ERF"/>
</dbReference>
<keyword evidence="9" id="KW-1185">Reference proteome</keyword>
<organism evidence="8 9">
    <name type="scientific">Camellia sinensis var. sinensis</name>
    <name type="common">China tea</name>
    <dbReference type="NCBI Taxonomy" id="542762"/>
    <lineage>
        <taxon>Eukaryota</taxon>
        <taxon>Viridiplantae</taxon>
        <taxon>Streptophyta</taxon>
        <taxon>Embryophyta</taxon>
        <taxon>Tracheophyta</taxon>
        <taxon>Spermatophyta</taxon>
        <taxon>Magnoliopsida</taxon>
        <taxon>eudicotyledons</taxon>
        <taxon>Gunneridae</taxon>
        <taxon>Pentapetalae</taxon>
        <taxon>asterids</taxon>
        <taxon>Ericales</taxon>
        <taxon>Theaceae</taxon>
        <taxon>Camellia</taxon>
    </lineage>
</organism>
<dbReference type="EMBL" id="SDRB02007307">
    <property type="protein sequence ID" value="THG11419.1"/>
    <property type="molecule type" value="Genomic_DNA"/>
</dbReference>
<evidence type="ECO:0000259" key="7">
    <source>
        <dbReference type="PROSITE" id="PS51032"/>
    </source>
</evidence>
<keyword evidence="6" id="KW-0472">Membrane</keyword>
<evidence type="ECO:0000256" key="6">
    <source>
        <dbReference type="SAM" id="Phobius"/>
    </source>
</evidence>
<evidence type="ECO:0000256" key="5">
    <source>
        <dbReference type="ARBA" id="ARBA00023242"/>
    </source>
</evidence>
<dbReference type="CDD" id="cd00018">
    <property type="entry name" value="AP2"/>
    <property type="match status" value="1"/>
</dbReference>
<evidence type="ECO:0000256" key="3">
    <source>
        <dbReference type="ARBA" id="ARBA00023125"/>
    </source>
</evidence>
<comment type="subcellular location">
    <subcellularLocation>
        <location evidence="1">Nucleus</location>
    </subcellularLocation>
</comment>
<feature type="domain" description="AP2/ERF" evidence="7">
    <location>
        <begin position="83"/>
        <end position="141"/>
    </location>
</feature>
<dbReference type="PANTHER" id="PTHR31194:SF62">
    <property type="entry name" value="ETHYLENE-RESPONSIVE TRANSCRIPTION FACTOR ERF118"/>
    <property type="match status" value="1"/>
</dbReference>